<evidence type="ECO:0000256" key="4">
    <source>
        <dbReference type="ARBA" id="ARBA00023026"/>
    </source>
</evidence>
<dbReference type="Proteomes" id="UP000709295">
    <property type="component" value="Unassembled WGS sequence"/>
</dbReference>
<comment type="similarity">
    <text evidence="2">Belongs to the Necrosis inducing protein (NPP1) family.</text>
</comment>
<evidence type="ECO:0000256" key="1">
    <source>
        <dbReference type="ARBA" id="ARBA00004613"/>
    </source>
</evidence>
<organism evidence="5 6">
    <name type="scientific">Phytophthora aleatoria</name>
    <dbReference type="NCBI Taxonomy" id="2496075"/>
    <lineage>
        <taxon>Eukaryota</taxon>
        <taxon>Sar</taxon>
        <taxon>Stramenopiles</taxon>
        <taxon>Oomycota</taxon>
        <taxon>Peronosporomycetes</taxon>
        <taxon>Peronosporales</taxon>
        <taxon>Peronosporaceae</taxon>
        <taxon>Phytophthora</taxon>
    </lineage>
</organism>
<name>A0A8J5IGA9_9STRA</name>
<comment type="caution">
    <text evidence="5">The sequence shown here is derived from an EMBL/GenBank/DDBJ whole genome shotgun (WGS) entry which is preliminary data.</text>
</comment>
<dbReference type="AlphaFoldDB" id="A0A8J5IGA9"/>
<dbReference type="PANTHER" id="PTHR33657">
    <property type="entry name" value="DOMAIN PROTEIN, PUTATIVE (AFU_ORTHOLOGUE AFUA_5G00600)-RELATED"/>
    <property type="match status" value="1"/>
</dbReference>
<proteinExistence type="inferred from homology"/>
<evidence type="ECO:0000313" key="6">
    <source>
        <dbReference type="Proteomes" id="UP000709295"/>
    </source>
</evidence>
<keyword evidence="4" id="KW-0843">Virulence</keyword>
<evidence type="ECO:0000256" key="2">
    <source>
        <dbReference type="ARBA" id="ARBA00009520"/>
    </source>
</evidence>
<gene>
    <name evidence="5" type="ORF">JG688_00015030</name>
</gene>
<evidence type="ECO:0000313" key="5">
    <source>
        <dbReference type="EMBL" id="KAG6948574.1"/>
    </source>
</evidence>
<dbReference type="GO" id="GO:0005576">
    <property type="term" value="C:extracellular region"/>
    <property type="evidence" value="ECO:0007669"/>
    <property type="project" value="UniProtKB-SubCell"/>
</dbReference>
<comment type="subcellular location">
    <subcellularLocation>
        <location evidence="1">Secreted</location>
    </subcellularLocation>
</comment>
<dbReference type="EMBL" id="JAENGY010001537">
    <property type="protein sequence ID" value="KAG6948574.1"/>
    <property type="molecule type" value="Genomic_DNA"/>
</dbReference>
<dbReference type="Pfam" id="PF05630">
    <property type="entry name" value="NPP1"/>
    <property type="match status" value="1"/>
</dbReference>
<reference evidence="5" key="1">
    <citation type="submission" date="2021-01" db="EMBL/GenBank/DDBJ databases">
        <title>Phytophthora aleatoria, a newly-described species from Pinus radiata is distinct from Phytophthora cactorum isolates based on comparative genomics.</title>
        <authorList>
            <person name="Mcdougal R."/>
            <person name="Panda P."/>
            <person name="Williams N."/>
            <person name="Studholme D.J."/>
        </authorList>
    </citation>
    <scope>NUCLEOTIDE SEQUENCE</scope>
    <source>
        <strain evidence="5">NZFS 4037</strain>
    </source>
</reference>
<keyword evidence="6" id="KW-1185">Reference proteome</keyword>
<dbReference type="PANTHER" id="PTHR33657:SF8">
    <property type="entry name" value="DOMAIN PROTEIN, PUTATIVE (AFU_ORTHOLOGUE AFUA_5G00600)-RELATED"/>
    <property type="match status" value="1"/>
</dbReference>
<evidence type="ECO:0000256" key="3">
    <source>
        <dbReference type="ARBA" id="ARBA00022525"/>
    </source>
</evidence>
<keyword evidence="3" id="KW-0964">Secreted</keyword>
<protein>
    <submittedName>
        <fullName evidence="5">Uncharacterized protein</fullName>
    </submittedName>
</protein>
<sequence length="99" mass="11709">MYAWYLPKGFYMGLPTRRNDWKNVVVWINNPDLGPLKIVGASMSKSDTFYNRDLNIFPIHFTGYQLQDRRLHHTEVYGSNTSLRFKIWAYLVYSVSTRA</sequence>
<accession>A0A8J5IGA9</accession>
<dbReference type="InterPro" id="IPR008701">
    <property type="entry name" value="NPP1"/>
</dbReference>